<evidence type="ECO:0000313" key="7">
    <source>
        <dbReference type="EMBL" id="MCW5322809.1"/>
    </source>
</evidence>
<dbReference type="EMBL" id="QZCW01000003">
    <property type="protein sequence ID" value="MCW5322809.1"/>
    <property type="molecule type" value="Genomic_DNA"/>
</dbReference>
<dbReference type="PANTHER" id="PTHR45677:SF8">
    <property type="entry name" value="CYSTEINE SULFINIC ACID DECARBOXYLASE"/>
    <property type="match status" value="1"/>
</dbReference>
<comment type="caution">
    <text evidence="7">The sequence shown here is derived from an EMBL/GenBank/DDBJ whole genome shotgun (WGS) entry which is preliminary data.</text>
</comment>
<evidence type="ECO:0000256" key="3">
    <source>
        <dbReference type="ARBA" id="ARBA00022793"/>
    </source>
</evidence>
<dbReference type="Proteomes" id="UP001208935">
    <property type="component" value="Unassembled WGS sequence"/>
</dbReference>
<comment type="similarity">
    <text evidence="2 6">Belongs to the group II decarboxylase family.</text>
</comment>
<dbReference type="InterPro" id="IPR002129">
    <property type="entry name" value="PyrdxlP-dep_de-COase"/>
</dbReference>
<dbReference type="InterPro" id="IPR015421">
    <property type="entry name" value="PyrdxlP-dep_Trfase_major"/>
</dbReference>
<evidence type="ECO:0000256" key="6">
    <source>
        <dbReference type="RuleBase" id="RU000382"/>
    </source>
</evidence>
<keyword evidence="4 6" id="KW-0663">Pyridoxal phosphate</keyword>
<dbReference type="Gene3D" id="3.90.1150.10">
    <property type="entry name" value="Aspartate Aminotransferase, domain 1"/>
    <property type="match status" value="1"/>
</dbReference>
<dbReference type="Gene3D" id="3.40.640.10">
    <property type="entry name" value="Type I PLP-dependent aspartate aminotransferase-like (Major domain)"/>
    <property type="match status" value="1"/>
</dbReference>
<keyword evidence="5 6" id="KW-0456">Lyase</keyword>
<organism evidence="7 8">
    <name type="scientific">Verminephrobacter aporrectodeae subsp. tuberculatae</name>
    <dbReference type="NCBI Taxonomy" id="1110392"/>
    <lineage>
        <taxon>Bacteria</taxon>
        <taxon>Pseudomonadati</taxon>
        <taxon>Pseudomonadota</taxon>
        <taxon>Betaproteobacteria</taxon>
        <taxon>Burkholderiales</taxon>
        <taxon>Comamonadaceae</taxon>
        <taxon>Verminephrobacter</taxon>
    </lineage>
</organism>
<dbReference type="InterPro" id="IPR015424">
    <property type="entry name" value="PyrdxlP-dep_Trfase"/>
</dbReference>
<proteinExistence type="inferred from homology"/>
<accession>A0ABT3KWV9</accession>
<evidence type="ECO:0000256" key="1">
    <source>
        <dbReference type="ARBA" id="ARBA00001933"/>
    </source>
</evidence>
<keyword evidence="3" id="KW-0210">Decarboxylase</keyword>
<evidence type="ECO:0000256" key="5">
    <source>
        <dbReference type="ARBA" id="ARBA00023239"/>
    </source>
</evidence>
<keyword evidence="7" id="KW-0032">Aminotransferase</keyword>
<dbReference type="Pfam" id="PF00282">
    <property type="entry name" value="Pyridoxal_deC"/>
    <property type="match status" value="1"/>
</dbReference>
<dbReference type="InterPro" id="IPR015422">
    <property type="entry name" value="PyrdxlP-dep_Trfase_small"/>
</dbReference>
<reference evidence="8" key="1">
    <citation type="submission" date="2023-07" db="EMBL/GenBank/DDBJ databases">
        <title>Verminephrobacter genomes.</title>
        <authorList>
            <person name="Lund M.B."/>
        </authorList>
    </citation>
    <scope>NUCLEOTIDE SEQUENCE [LARGE SCALE GENOMIC DNA]</scope>
    <source>
        <strain evidence="8">AtM5-05</strain>
    </source>
</reference>
<keyword evidence="7" id="KW-0808">Transferase</keyword>
<protein>
    <submittedName>
        <fullName evidence="7">Aminotransferase class V-fold PLP-dependent enzyme</fullName>
    </submittedName>
</protein>
<sequence length="513" mass="57265">MKLSEPVFWETGQERCWTEQIDALVHRYRQQGRSVGLSATPTSATRVPEQPMGIEDYLGRLAEDGLAEAACMHHPRCLGHMTSPLPVFMPQLSRLVTSFNQNLMKTESSGGLTALERNTLVMLHRTVFDLDEQSYHKMSTDSQSTPGLITSGGTLANLTAMWCARKRGFTDQGTWWRQLHEKGYTDAVILGSRLMHYSFDKAMDLLGLSSNALLKIDVDARGAMRLDQLDTALATCRSQRRKVLAIVGIAGSTDFGSIDPLQELACRARMEGVHFHVDAAWGGPFLFSHTHAQLLAGIEQADTVTLDAHKQLLTPLGTGILLYRNSDLSRMLLSTAPYAVRSGSRDSGRFTLEGSRPANAIYLHAALHLIGGDGFGRYIDDSFERARALAHRIKARPDMELLQEPPTNLVVFRYLPRRFRHARAIRQDPEINTLNVRLHKLLRHSGTSFLSRTERVLPGQATPACVMLRAVMFNPLCRIEDIDPILDEVVACGRQLEEQGFEKEKSVEHVQNS</sequence>
<keyword evidence="8" id="KW-1185">Reference proteome</keyword>
<dbReference type="PANTHER" id="PTHR45677">
    <property type="entry name" value="GLUTAMATE DECARBOXYLASE-RELATED"/>
    <property type="match status" value="1"/>
</dbReference>
<dbReference type="GO" id="GO:0008483">
    <property type="term" value="F:transaminase activity"/>
    <property type="evidence" value="ECO:0007669"/>
    <property type="project" value="UniProtKB-KW"/>
</dbReference>
<dbReference type="RefSeq" id="WP_265282922.1">
    <property type="nucleotide sequence ID" value="NZ_QZCW01000003.1"/>
</dbReference>
<name>A0ABT3KWV9_9BURK</name>
<evidence type="ECO:0000256" key="4">
    <source>
        <dbReference type="ARBA" id="ARBA00022898"/>
    </source>
</evidence>
<evidence type="ECO:0000256" key="2">
    <source>
        <dbReference type="ARBA" id="ARBA00009533"/>
    </source>
</evidence>
<gene>
    <name evidence="7" type="ORF">D5039_17140</name>
</gene>
<evidence type="ECO:0000313" key="8">
    <source>
        <dbReference type="Proteomes" id="UP001208935"/>
    </source>
</evidence>
<dbReference type="SUPFAM" id="SSF53383">
    <property type="entry name" value="PLP-dependent transferases"/>
    <property type="match status" value="1"/>
</dbReference>
<comment type="cofactor">
    <cofactor evidence="1 6">
        <name>pyridoxal 5'-phosphate</name>
        <dbReference type="ChEBI" id="CHEBI:597326"/>
    </cofactor>
</comment>